<dbReference type="SUPFAM" id="SSF55073">
    <property type="entry name" value="Nucleotide cyclase"/>
    <property type="match status" value="1"/>
</dbReference>
<dbReference type="InterPro" id="IPR043128">
    <property type="entry name" value="Rev_trsase/Diguanyl_cyclase"/>
</dbReference>
<dbReference type="RefSeq" id="WP_046808259.1">
    <property type="nucleotide sequence ID" value="NZ_CAMKUH010000006.1"/>
</dbReference>
<dbReference type="STRING" id="47917.AV650_16970"/>
<dbReference type="InterPro" id="IPR029016">
    <property type="entry name" value="GAF-like_dom_sf"/>
</dbReference>
<gene>
    <name evidence="1" type="primary">adrA_3</name>
    <name evidence="1" type="ORF">NCTC12965_05996</name>
</gene>
<dbReference type="NCBIfam" id="TIGR00254">
    <property type="entry name" value="GGDEF"/>
    <property type="match status" value="1"/>
</dbReference>
<dbReference type="KEGG" id="sfw:WN53_21220"/>
<reference evidence="1" key="1">
    <citation type="submission" date="2019-05" db="EMBL/GenBank/DDBJ databases">
        <authorList>
            <consortium name="Pathogen Informatics"/>
        </authorList>
    </citation>
    <scope>NUCLEOTIDE SEQUENCE [LARGE SCALE GENOMIC DNA]</scope>
    <source>
        <strain evidence="1">NCTC12965</strain>
    </source>
</reference>
<dbReference type="PROSITE" id="PS50887">
    <property type="entry name" value="GGDEF"/>
    <property type="match status" value="1"/>
</dbReference>
<dbReference type="SMART" id="SM00267">
    <property type="entry name" value="GGDEF"/>
    <property type="match status" value="1"/>
</dbReference>
<dbReference type="Pfam" id="PF00990">
    <property type="entry name" value="GGDEF"/>
    <property type="match status" value="1"/>
</dbReference>
<dbReference type="EMBL" id="CABEEZ010000122">
    <property type="protein sequence ID" value="VTR50529.1"/>
    <property type="molecule type" value="Genomic_DNA"/>
</dbReference>
<dbReference type="EC" id="2.7.7.65" evidence="1"/>
<dbReference type="GO" id="GO:0052621">
    <property type="term" value="F:diguanylate cyclase activity"/>
    <property type="evidence" value="ECO:0007669"/>
    <property type="project" value="UniProtKB-EC"/>
</dbReference>
<dbReference type="Gene3D" id="3.30.450.40">
    <property type="match status" value="1"/>
</dbReference>
<dbReference type="GeneID" id="30322704"/>
<dbReference type="SUPFAM" id="SSF55781">
    <property type="entry name" value="GAF domain-like"/>
    <property type="match status" value="1"/>
</dbReference>
<evidence type="ECO:0000313" key="1">
    <source>
        <dbReference type="EMBL" id="VTR50529.1"/>
    </source>
</evidence>
<dbReference type="PANTHER" id="PTHR43102:SF2">
    <property type="entry name" value="GAF DOMAIN-CONTAINING PROTEIN"/>
    <property type="match status" value="1"/>
</dbReference>
<keyword evidence="1" id="KW-0548">Nucleotidyltransferase</keyword>
<protein>
    <submittedName>
        <fullName evidence="1">Probable diguanylate cyclase AdrA</fullName>
        <ecNumber evidence="1">2.7.7.65</ecNumber>
    </submittedName>
</protein>
<accession>A0A0F7HG60</accession>
<sequence>MKTPEIPANEVQRLKALRSLHLLDTLPEERFDRVTRMARRLFGVPIALVSLIDENRQWFKSSCGLGAATETPRDLSLCGHAILGNDILLVPDTLQDARFADNPFVKDAPHVRFYAGCPLSFSGNLKMGTLCLIDDKPRLFDAEDAVALRDLASMVEDELRAFQASTSDELTQISNRRGFISLAGHMLHHCQMKGVKASLVFIDLDKFKLINDTYGHGEGDRALVYFSELMKQVFGYFDVIARLGGDEFVALMGNRTKSEAEQGILALQRYVDEHNASQITPYQLAFSYGIVEFDPAAPHSLETLLAEGDSTMYRIKKSKCMRS</sequence>
<dbReference type="CDD" id="cd01949">
    <property type="entry name" value="GGDEF"/>
    <property type="match status" value="1"/>
</dbReference>
<dbReference type="Gene3D" id="3.30.70.270">
    <property type="match status" value="1"/>
</dbReference>
<keyword evidence="1" id="KW-0808">Transferase</keyword>
<dbReference type="InterPro" id="IPR000160">
    <property type="entry name" value="GGDEF_dom"/>
</dbReference>
<dbReference type="SMART" id="SM00065">
    <property type="entry name" value="GAF"/>
    <property type="match status" value="1"/>
</dbReference>
<dbReference type="InterPro" id="IPR003018">
    <property type="entry name" value="GAF"/>
</dbReference>
<dbReference type="AlphaFoldDB" id="A0A0F7HG60"/>
<proteinExistence type="predicted"/>
<dbReference type="Pfam" id="PF01590">
    <property type="entry name" value="GAF"/>
    <property type="match status" value="1"/>
</dbReference>
<dbReference type="PANTHER" id="PTHR43102">
    <property type="entry name" value="SLR1143 PROTEIN"/>
    <property type="match status" value="1"/>
</dbReference>
<organism evidence="1">
    <name type="scientific">Serratia fonticola</name>
    <dbReference type="NCBI Taxonomy" id="47917"/>
    <lineage>
        <taxon>Bacteria</taxon>
        <taxon>Pseudomonadati</taxon>
        <taxon>Pseudomonadota</taxon>
        <taxon>Gammaproteobacteria</taxon>
        <taxon>Enterobacterales</taxon>
        <taxon>Yersiniaceae</taxon>
        <taxon>Serratia</taxon>
    </lineage>
</organism>
<dbReference type="InterPro" id="IPR029787">
    <property type="entry name" value="Nucleotide_cyclase"/>
</dbReference>
<name>A0A0F7HG60_SERFO</name>